<dbReference type="PANTHER" id="PTHR23079:SF18">
    <property type="entry name" value="RNA-DEPENDENT RNA POLYMERASE 6"/>
    <property type="match status" value="1"/>
</dbReference>
<dbReference type="AlphaFoldDB" id="A0A7J6VT93"/>
<proteinExistence type="inferred from homology"/>
<evidence type="ECO:0000259" key="9">
    <source>
        <dbReference type="Pfam" id="PF05183"/>
    </source>
</evidence>
<evidence type="ECO:0000256" key="7">
    <source>
        <dbReference type="ARBA" id="ARBA00048744"/>
    </source>
</evidence>
<feature type="domain" description="RDRP core" evidence="9">
    <location>
        <begin position="1"/>
        <end position="82"/>
    </location>
</feature>
<evidence type="ECO:0000313" key="12">
    <source>
        <dbReference type="Proteomes" id="UP000554482"/>
    </source>
</evidence>
<name>A0A7J6VT93_THATH</name>
<dbReference type="GO" id="GO:0003723">
    <property type="term" value="F:RNA binding"/>
    <property type="evidence" value="ECO:0007669"/>
    <property type="project" value="UniProtKB-KW"/>
</dbReference>
<dbReference type="OrthoDB" id="6513042at2759"/>
<dbReference type="GO" id="GO:0031380">
    <property type="term" value="C:nuclear RNA-directed RNA polymerase complex"/>
    <property type="evidence" value="ECO:0007669"/>
    <property type="project" value="TreeGrafter"/>
</dbReference>
<sequence>MVNEKLGAICNAHVVHADQSEHGALDKNCIRLAELAATTVDFLKTGKIVTMPQDLKPKVYPDFMGKDDFLSYKSDKILGWLYHLELPGSADFILDAWNKKCSYDGQLKALMAQYKVNGEEEVVTGHVWSMPKYNNRKQEDERNTLYEQKASAWYQVTYHPRWVMKSLELIEPETKEVENGTTATLLSFWWIPVEYLVKVKIK</sequence>
<evidence type="ECO:0000256" key="5">
    <source>
        <dbReference type="ARBA" id="ARBA00022884"/>
    </source>
</evidence>
<evidence type="ECO:0000256" key="4">
    <source>
        <dbReference type="ARBA" id="ARBA00022695"/>
    </source>
</evidence>
<dbReference type="GO" id="GO:0003968">
    <property type="term" value="F:RNA-directed RNA polymerase activity"/>
    <property type="evidence" value="ECO:0007669"/>
    <property type="project" value="UniProtKB-KW"/>
</dbReference>
<dbReference type="GO" id="GO:0030422">
    <property type="term" value="P:siRNA processing"/>
    <property type="evidence" value="ECO:0007669"/>
    <property type="project" value="TreeGrafter"/>
</dbReference>
<dbReference type="EMBL" id="JABWDY010027998">
    <property type="protein sequence ID" value="KAF5187435.1"/>
    <property type="molecule type" value="Genomic_DNA"/>
</dbReference>
<evidence type="ECO:0000256" key="8">
    <source>
        <dbReference type="RuleBase" id="RU363098"/>
    </source>
</evidence>
<comment type="function">
    <text evidence="8">Probably involved in the RNA silencing pathway and required for the generation of small interfering RNAs (siRNAs).</text>
</comment>
<dbReference type="Pfam" id="PF26253">
    <property type="entry name" value="RdRP_head"/>
    <property type="match status" value="1"/>
</dbReference>
<dbReference type="InterPro" id="IPR057596">
    <property type="entry name" value="RDRP_core"/>
</dbReference>
<accession>A0A7J6VT93</accession>
<reference evidence="11 12" key="1">
    <citation type="submission" date="2020-06" db="EMBL/GenBank/DDBJ databases">
        <title>Transcriptomic and genomic resources for Thalictrum thalictroides and T. hernandezii: Facilitating candidate gene discovery in an emerging model plant lineage.</title>
        <authorList>
            <person name="Arias T."/>
            <person name="Riano-Pachon D.M."/>
            <person name="Di Stilio V.S."/>
        </authorList>
    </citation>
    <scope>NUCLEOTIDE SEQUENCE [LARGE SCALE GENOMIC DNA]</scope>
    <source>
        <strain evidence="12">cv. WT478/WT964</strain>
        <tissue evidence="11">Leaves</tissue>
    </source>
</reference>
<dbReference type="InterPro" id="IPR058752">
    <property type="entry name" value="RDRP_C_head"/>
</dbReference>
<keyword evidence="4 8" id="KW-0548">Nucleotidyltransferase</keyword>
<evidence type="ECO:0000256" key="1">
    <source>
        <dbReference type="ARBA" id="ARBA00005762"/>
    </source>
</evidence>
<evidence type="ECO:0000256" key="3">
    <source>
        <dbReference type="ARBA" id="ARBA00022679"/>
    </source>
</evidence>
<evidence type="ECO:0000256" key="2">
    <source>
        <dbReference type="ARBA" id="ARBA00022484"/>
    </source>
</evidence>
<keyword evidence="3 8" id="KW-0808">Transferase</keyword>
<feature type="domain" description="RDRP C-terminal head" evidence="10">
    <location>
        <begin position="84"/>
        <end position="144"/>
    </location>
</feature>
<organism evidence="11 12">
    <name type="scientific">Thalictrum thalictroides</name>
    <name type="common">Rue-anemone</name>
    <name type="synonym">Anemone thalictroides</name>
    <dbReference type="NCBI Taxonomy" id="46969"/>
    <lineage>
        <taxon>Eukaryota</taxon>
        <taxon>Viridiplantae</taxon>
        <taxon>Streptophyta</taxon>
        <taxon>Embryophyta</taxon>
        <taxon>Tracheophyta</taxon>
        <taxon>Spermatophyta</taxon>
        <taxon>Magnoliopsida</taxon>
        <taxon>Ranunculales</taxon>
        <taxon>Ranunculaceae</taxon>
        <taxon>Thalictroideae</taxon>
        <taxon>Thalictrum</taxon>
    </lineage>
</organism>
<protein>
    <recommendedName>
        <fullName evidence="8">RNA-dependent RNA polymerase</fullName>
        <ecNumber evidence="8">2.7.7.48</ecNumber>
    </recommendedName>
</protein>
<comment type="caution">
    <text evidence="11">The sequence shown here is derived from an EMBL/GenBank/DDBJ whole genome shotgun (WGS) entry which is preliminary data.</text>
</comment>
<comment type="similarity">
    <text evidence="1 8">Belongs to the RdRP family.</text>
</comment>
<keyword evidence="2 8" id="KW-0696">RNA-directed RNA polymerase</keyword>
<comment type="catalytic activity">
    <reaction evidence="7 8">
        <text>RNA(n) + a ribonucleoside 5'-triphosphate = RNA(n+1) + diphosphate</text>
        <dbReference type="Rhea" id="RHEA:21248"/>
        <dbReference type="Rhea" id="RHEA-COMP:14527"/>
        <dbReference type="Rhea" id="RHEA-COMP:17342"/>
        <dbReference type="ChEBI" id="CHEBI:33019"/>
        <dbReference type="ChEBI" id="CHEBI:61557"/>
        <dbReference type="ChEBI" id="CHEBI:140395"/>
        <dbReference type="EC" id="2.7.7.48"/>
    </reaction>
</comment>
<keyword evidence="5 8" id="KW-0694">RNA-binding</keyword>
<evidence type="ECO:0000256" key="6">
    <source>
        <dbReference type="ARBA" id="ARBA00023158"/>
    </source>
</evidence>
<keyword evidence="6 8" id="KW-0943">RNA-mediated gene silencing</keyword>
<dbReference type="EC" id="2.7.7.48" evidence="8"/>
<gene>
    <name evidence="11" type="ORF">FRX31_022978</name>
</gene>
<dbReference type="PANTHER" id="PTHR23079">
    <property type="entry name" value="RNA-DEPENDENT RNA POLYMERASE"/>
    <property type="match status" value="1"/>
</dbReference>
<evidence type="ECO:0000259" key="10">
    <source>
        <dbReference type="Pfam" id="PF26253"/>
    </source>
</evidence>
<dbReference type="InterPro" id="IPR007855">
    <property type="entry name" value="RDRP"/>
</dbReference>
<dbReference type="Pfam" id="PF05183">
    <property type="entry name" value="RdRP"/>
    <property type="match status" value="1"/>
</dbReference>
<evidence type="ECO:0000313" key="11">
    <source>
        <dbReference type="EMBL" id="KAF5187435.1"/>
    </source>
</evidence>
<dbReference type="Proteomes" id="UP000554482">
    <property type="component" value="Unassembled WGS sequence"/>
</dbReference>
<keyword evidence="12" id="KW-1185">Reference proteome</keyword>